<protein>
    <submittedName>
        <fullName evidence="2">Transposase</fullName>
    </submittedName>
</protein>
<dbReference type="GO" id="GO:0003677">
    <property type="term" value="F:DNA binding"/>
    <property type="evidence" value="ECO:0007669"/>
    <property type="project" value="InterPro"/>
</dbReference>
<dbReference type="Pfam" id="PF01527">
    <property type="entry name" value="HTH_Tnp_1"/>
    <property type="match status" value="1"/>
</dbReference>
<proteinExistence type="predicted"/>
<dbReference type="EMBL" id="FXTP01000003">
    <property type="protein sequence ID" value="SMO49947.1"/>
    <property type="molecule type" value="Genomic_DNA"/>
</dbReference>
<reference evidence="2 3" key="1">
    <citation type="submission" date="2017-05" db="EMBL/GenBank/DDBJ databases">
        <authorList>
            <person name="Varghese N."/>
            <person name="Submissions S."/>
        </authorList>
    </citation>
    <scope>NUCLEOTIDE SEQUENCE [LARGE SCALE GENOMIC DNA]</scope>
    <source>
        <strain evidence="2 3">DSM 21985</strain>
    </source>
</reference>
<feature type="coiled-coil region" evidence="1">
    <location>
        <begin position="68"/>
        <end position="95"/>
    </location>
</feature>
<dbReference type="Gene3D" id="1.10.10.60">
    <property type="entry name" value="Homeodomain-like"/>
    <property type="match status" value="1"/>
</dbReference>
<dbReference type="GO" id="GO:0004803">
    <property type="term" value="F:transposase activity"/>
    <property type="evidence" value="ECO:0007669"/>
    <property type="project" value="InterPro"/>
</dbReference>
<dbReference type="Proteomes" id="UP000317557">
    <property type="component" value="Unassembled WGS sequence"/>
</dbReference>
<dbReference type="PANTHER" id="PTHR33215">
    <property type="entry name" value="PROTEIN DISTAL ANTENNA"/>
    <property type="match status" value="1"/>
</dbReference>
<dbReference type="OrthoDB" id="884299at2"/>
<dbReference type="RefSeq" id="WP_142453467.1">
    <property type="nucleotide sequence ID" value="NZ_FXTP01000003.1"/>
</dbReference>
<name>A0A521BS09_9BACT</name>
<organism evidence="2 3">
    <name type="scientific">Gracilimonas mengyeensis</name>
    <dbReference type="NCBI Taxonomy" id="1302730"/>
    <lineage>
        <taxon>Bacteria</taxon>
        <taxon>Pseudomonadati</taxon>
        <taxon>Balneolota</taxon>
        <taxon>Balneolia</taxon>
        <taxon>Balneolales</taxon>
        <taxon>Balneolaceae</taxon>
        <taxon>Gracilimonas</taxon>
    </lineage>
</organism>
<dbReference type="AlphaFoldDB" id="A0A521BS09"/>
<dbReference type="PANTHER" id="PTHR33215:SF13">
    <property type="entry name" value="PROTEIN DISTAL ANTENNA"/>
    <property type="match status" value="1"/>
</dbReference>
<dbReference type="InterPro" id="IPR002514">
    <property type="entry name" value="Transposase_8"/>
</dbReference>
<evidence type="ECO:0000256" key="1">
    <source>
        <dbReference type="SAM" id="Coils"/>
    </source>
</evidence>
<accession>A0A521BS09</accession>
<sequence>MGIKPTRKQYSKEFKLDVIQQSYLRDNIRELASELGLRPALIYKWRAAYEQRSGSDTPVFTGQGIAAMSPEQQEIAQLKRQLADAKMERDILKKAIGIFGKSDG</sequence>
<gene>
    <name evidence="2" type="ORF">SAMN06265219_10329</name>
</gene>
<evidence type="ECO:0000313" key="3">
    <source>
        <dbReference type="Proteomes" id="UP000317557"/>
    </source>
</evidence>
<keyword evidence="1" id="KW-0175">Coiled coil</keyword>
<evidence type="ECO:0000313" key="2">
    <source>
        <dbReference type="EMBL" id="SMO49947.1"/>
    </source>
</evidence>
<keyword evidence="3" id="KW-1185">Reference proteome</keyword>
<dbReference type="SUPFAM" id="SSF46689">
    <property type="entry name" value="Homeodomain-like"/>
    <property type="match status" value="1"/>
</dbReference>
<dbReference type="GO" id="GO:0006313">
    <property type="term" value="P:DNA transposition"/>
    <property type="evidence" value="ECO:0007669"/>
    <property type="project" value="InterPro"/>
</dbReference>
<dbReference type="InterPro" id="IPR009057">
    <property type="entry name" value="Homeodomain-like_sf"/>
</dbReference>
<dbReference type="InterPro" id="IPR051839">
    <property type="entry name" value="RD_transcriptional_regulator"/>
</dbReference>